<dbReference type="Pfam" id="PF04326">
    <property type="entry name" value="SLFN_AlbA_2"/>
    <property type="match status" value="1"/>
</dbReference>
<accession>A0AAD9KYC9</accession>
<comment type="caution">
    <text evidence="2">The sequence shown here is derived from an EMBL/GenBank/DDBJ whole genome shotgun (WGS) entry which is preliminary data.</text>
</comment>
<dbReference type="PANTHER" id="PTHR12155:SF48">
    <property type="entry name" value="RRM DOMAIN-CONTAINING PROTEIN"/>
    <property type="match status" value="1"/>
</dbReference>
<evidence type="ECO:0000313" key="3">
    <source>
        <dbReference type="Proteomes" id="UP001209878"/>
    </source>
</evidence>
<reference evidence="2" key="1">
    <citation type="journal article" date="2023" name="Mol. Biol. Evol.">
        <title>Third-Generation Sequencing Reveals the Adaptive Role of the Epigenome in Three Deep-Sea Polychaetes.</title>
        <authorList>
            <person name="Perez M."/>
            <person name="Aroh O."/>
            <person name="Sun Y."/>
            <person name="Lan Y."/>
            <person name="Juniper S.K."/>
            <person name="Young C.R."/>
            <person name="Angers B."/>
            <person name="Qian P.Y."/>
        </authorList>
    </citation>
    <scope>NUCLEOTIDE SEQUENCE</scope>
    <source>
        <strain evidence="2">R07B-5</strain>
    </source>
</reference>
<dbReference type="InterPro" id="IPR007421">
    <property type="entry name" value="Schlafen_AlbA_2_dom"/>
</dbReference>
<organism evidence="2 3">
    <name type="scientific">Ridgeia piscesae</name>
    <name type="common">Tubeworm</name>
    <dbReference type="NCBI Taxonomy" id="27915"/>
    <lineage>
        <taxon>Eukaryota</taxon>
        <taxon>Metazoa</taxon>
        <taxon>Spiralia</taxon>
        <taxon>Lophotrochozoa</taxon>
        <taxon>Annelida</taxon>
        <taxon>Polychaeta</taxon>
        <taxon>Sedentaria</taxon>
        <taxon>Canalipalpata</taxon>
        <taxon>Sabellida</taxon>
        <taxon>Siboglinidae</taxon>
        <taxon>Ridgeia</taxon>
    </lineage>
</organism>
<sequence length="148" mass="16618">MEFKAGQGSYMQKQLKEHVAKYICAFLNSEGGTLLVGVNDSGEVLGIQCTQHIEDLLRQKMDATIKEIAPQVFPNMYTIDFVPVCDIAHVPLENRKVLEITVKQTSMSSLYQTHHGHVFVRRDGSVQGPLKASDIQEWTRMVGSRLTI</sequence>
<evidence type="ECO:0000313" key="2">
    <source>
        <dbReference type="EMBL" id="KAK2179944.1"/>
    </source>
</evidence>
<protein>
    <recommendedName>
        <fullName evidence="1">Schlafen AlbA-2 domain-containing protein</fullName>
    </recommendedName>
</protein>
<evidence type="ECO:0000259" key="1">
    <source>
        <dbReference type="Pfam" id="PF04326"/>
    </source>
</evidence>
<dbReference type="PANTHER" id="PTHR12155">
    <property type="entry name" value="SCHLAFEN"/>
    <property type="match status" value="1"/>
</dbReference>
<keyword evidence="3" id="KW-1185">Reference proteome</keyword>
<dbReference type="InterPro" id="IPR029684">
    <property type="entry name" value="Schlafen"/>
</dbReference>
<dbReference type="AlphaFoldDB" id="A0AAD9KYC9"/>
<name>A0AAD9KYC9_RIDPI</name>
<dbReference type="Gene3D" id="3.30.950.30">
    <property type="entry name" value="Schlafen, AAA domain"/>
    <property type="match status" value="1"/>
</dbReference>
<dbReference type="EMBL" id="JAODUO010000465">
    <property type="protein sequence ID" value="KAK2179944.1"/>
    <property type="molecule type" value="Genomic_DNA"/>
</dbReference>
<proteinExistence type="predicted"/>
<dbReference type="InterPro" id="IPR038461">
    <property type="entry name" value="Schlafen_AlbA_2_dom_sf"/>
</dbReference>
<gene>
    <name evidence="2" type="ORF">NP493_466g05029</name>
</gene>
<dbReference type="Proteomes" id="UP001209878">
    <property type="component" value="Unassembled WGS sequence"/>
</dbReference>
<feature type="domain" description="Schlafen AlbA-2" evidence="1">
    <location>
        <begin position="1"/>
        <end position="126"/>
    </location>
</feature>